<dbReference type="GO" id="GO:0006012">
    <property type="term" value="P:galactose metabolic process"/>
    <property type="evidence" value="ECO:0007669"/>
    <property type="project" value="UniProtKB-UniPathway"/>
</dbReference>
<comment type="pathway">
    <text evidence="3">Carbohydrate metabolism; galactose metabolism.</text>
</comment>
<dbReference type="InterPro" id="IPR005886">
    <property type="entry name" value="UDP_G4E"/>
</dbReference>
<dbReference type="AlphaFoldDB" id="A0A7H0SRS1"/>
<dbReference type="Gene3D" id="3.40.50.720">
    <property type="entry name" value="NAD(P)-binding Rossmann-like Domain"/>
    <property type="match status" value="1"/>
</dbReference>
<evidence type="ECO:0000256" key="1">
    <source>
        <dbReference type="ARBA" id="ARBA00000083"/>
    </source>
</evidence>
<evidence type="ECO:0000256" key="10">
    <source>
        <dbReference type="ARBA" id="ARBA00031367"/>
    </source>
</evidence>
<sequence>MKILITGGAGFIGSTIASCCLDHGITPVILDDFSTGLKVFAEPHPHYEGDIADKALLDQIFQDHPDISAVIHCAAKIVVPDSVKNPLDYYHNNVGKSITLLQKLQEHGVKHFLFSSSASFYDPEENLLVSETSAVNPHSPYAASKWILERILQDIAAAGIIDVISLRYFNPIGADPQLRTGLQIPRPSHALGKMIEAYHDGKEFTVTGVDWPTRDGSGLRDYIHVWDLARAHVLALAKFDDVMAQSDTSHYEVINLGTGQGTTVIELVEAFGEATGKKLPYRTADPRPGDVVGCATTTDKAREVLGWEAEHSIADGVRDSLAWSAKLPDVLAKESR</sequence>
<evidence type="ECO:0000313" key="13">
    <source>
        <dbReference type="EMBL" id="QNQ91246.1"/>
    </source>
</evidence>
<dbReference type="KEGG" id="cpoy:GP475_11830"/>
<keyword evidence="14" id="KW-1185">Reference proteome</keyword>
<evidence type="ECO:0000259" key="12">
    <source>
        <dbReference type="Pfam" id="PF01370"/>
    </source>
</evidence>
<keyword evidence="8" id="KW-0119">Carbohydrate metabolism</keyword>
<proteinExistence type="inferred from homology"/>
<dbReference type="UniPathway" id="UPA00214"/>
<dbReference type="SUPFAM" id="SSF51735">
    <property type="entry name" value="NAD(P)-binding Rossmann-fold domains"/>
    <property type="match status" value="1"/>
</dbReference>
<evidence type="ECO:0000256" key="7">
    <source>
        <dbReference type="ARBA" id="ARBA00023027"/>
    </source>
</evidence>
<dbReference type="EMBL" id="CP046884">
    <property type="protein sequence ID" value="QNQ91246.1"/>
    <property type="molecule type" value="Genomic_DNA"/>
</dbReference>
<keyword evidence="9 13" id="KW-0413">Isomerase</keyword>
<gene>
    <name evidence="13" type="primary">galE</name>
    <name evidence="13" type="ORF">GP475_11830</name>
</gene>
<dbReference type="Gene3D" id="3.90.25.10">
    <property type="entry name" value="UDP-galactose 4-epimerase, domain 1"/>
    <property type="match status" value="1"/>
</dbReference>
<keyword evidence="8" id="KW-0299">Galactose metabolism</keyword>
<accession>A0A7H0SRS1</accession>
<keyword evidence="7" id="KW-0520">NAD</keyword>
<dbReference type="Proteomes" id="UP000516320">
    <property type="component" value="Chromosome"/>
</dbReference>
<protein>
    <recommendedName>
        <fullName evidence="6">UDP-glucose 4-epimerase</fullName>
        <ecNumber evidence="5">5.1.3.2</ecNumber>
    </recommendedName>
    <alternativeName>
        <fullName evidence="11">Galactowaldenase</fullName>
    </alternativeName>
    <alternativeName>
        <fullName evidence="10">UDP-galactose 4-epimerase</fullName>
    </alternativeName>
</protein>
<dbReference type="GO" id="GO:0005829">
    <property type="term" value="C:cytosol"/>
    <property type="evidence" value="ECO:0007669"/>
    <property type="project" value="TreeGrafter"/>
</dbReference>
<dbReference type="PANTHER" id="PTHR43725:SF47">
    <property type="entry name" value="UDP-GLUCOSE 4-EPIMERASE"/>
    <property type="match status" value="1"/>
</dbReference>
<comment type="similarity">
    <text evidence="4">Belongs to the NAD(P)-dependent epimerase/dehydratase family.</text>
</comment>
<dbReference type="InterPro" id="IPR001509">
    <property type="entry name" value="Epimerase_deHydtase"/>
</dbReference>
<evidence type="ECO:0000313" key="14">
    <source>
        <dbReference type="Proteomes" id="UP000516320"/>
    </source>
</evidence>
<evidence type="ECO:0000256" key="11">
    <source>
        <dbReference type="ARBA" id="ARBA00033067"/>
    </source>
</evidence>
<dbReference type="RefSeq" id="WP_187974556.1">
    <property type="nucleotide sequence ID" value="NZ_CP046884.1"/>
</dbReference>
<evidence type="ECO:0000256" key="8">
    <source>
        <dbReference type="ARBA" id="ARBA00023144"/>
    </source>
</evidence>
<dbReference type="EC" id="5.1.3.2" evidence="5"/>
<comment type="catalytic activity">
    <reaction evidence="1">
        <text>UDP-alpha-D-glucose = UDP-alpha-D-galactose</text>
        <dbReference type="Rhea" id="RHEA:22168"/>
        <dbReference type="ChEBI" id="CHEBI:58885"/>
        <dbReference type="ChEBI" id="CHEBI:66914"/>
        <dbReference type="EC" id="5.1.3.2"/>
    </reaction>
</comment>
<reference evidence="13 14" key="1">
    <citation type="submission" date="2019-12" db="EMBL/GenBank/DDBJ databases">
        <title>Corynebacterium sp. nov., isolated from feces of the Anser Albifrons in China.</title>
        <authorList>
            <person name="Liu Q."/>
        </authorList>
    </citation>
    <scope>NUCLEOTIDE SEQUENCE [LARGE SCALE GENOMIC DNA]</scope>
    <source>
        <strain evidence="13 14">4H37-19</strain>
    </source>
</reference>
<dbReference type="PANTHER" id="PTHR43725">
    <property type="entry name" value="UDP-GLUCOSE 4-EPIMERASE"/>
    <property type="match status" value="1"/>
</dbReference>
<dbReference type="GO" id="GO:0003978">
    <property type="term" value="F:UDP-glucose 4-epimerase activity"/>
    <property type="evidence" value="ECO:0007669"/>
    <property type="project" value="UniProtKB-EC"/>
</dbReference>
<dbReference type="NCBIfam" id="TIGR01179">
    <property type="entry name" value="galE"/>
    <property type="match status" value="1"/>
</dbReference>
<dbReference type="Pfam" id="PF01370">
    <property type="entry name" value="Epimerase"/>
    <property type="match status" value="1"/>
</dbReference>
<evidence type="ECO:0000256" key="5">
    <source>
        <dbReference type="ARBA" id="ARBA00013189"/>
    </source>
</evidence>
<evidence type="ECO:0000256" key="9">
    <source>
        <dbReference type="ARBA" id="ARBA00023235"/>
    </source>
</evidence>
<evidence type="ECO:0000256" key="4">
    <source>
        <dbReference type="ARBA" id="ARBA00007637"/>
    </source>
</evidence>
<evidence type="ECO:0000256" key="2">
    <source>
        <dbReference type="ARBA" id="ARBA00001911"/>
    </source>
</evidence>
<feature type="domain" description="NAD-dependent epimerase/dehydratase" evidence="12">
    <location>
        <begin position="3"/>
        <end position="242"/>
    </location>
</feature>
<organism evidence="13 14">
    <name type="scientific">Corynebacterium poyangense</name>
    <dbReference type="NCBI Taxonomy" id="2684405"/>
    <lineage>
        <taxon>Bacteria</taxon>
        <taxon>Bacillati</taxon>
        <taxon>Actinomycetota</taxon>
        <taxon>Actinomycetes</taxon>
        <taxon>Mycobacteriales</taxon>
        <taxon>Corynebacteriaceae</taxon>
        <taxon>Corynebacterium</taxon>
    </lineage>
</organism>
<evidence type="ECO:0000256" key="3">
    <source>
        <dbReference type="ARBA" id="ARBA00004947"/>
    </source>
</evidence>
<dbReference type="InterPro" id="IPR036291">
    <property type="entry name" value="NAD(P)-bd_dom_sf"/>
</dbReference>
<dbReference type="PROSITE" id="PS51257">
    <property type="entry name" value="PROKAR_LIPOPROTEIN"/>
    <property type="match status" value="1"/>
</dbReference>
<evidence type="ECO:0000256" key="6">
    <source>
        <dbReference type="ARBA" id="ARBA00018569"/>
    </source>
</evidence>
<name>A0A7H0SRS1_9CORY</name>
<comment type="cofactor">
    <cofactor evidence="2">
        <name>NAD(+)</name>
        <dbReference type="ChEBI" id="CHEBI:57540"/>
    </cofactor>
</comment>